<reference evidence="8 9" key="1">
    <citation type="journal article" date="2014" name="Genome Announc.">
        <title>Draft Genome Sequence of Brevibacillus panacihumi Strain W25, a Halotolerant Hydrocarbon-Degrading Bacterium.</title>
        <authorList>
            <person name="Wang X."/>
            <person name="Jin D."/>
            <person name="Zhou L."/>
            <person name="Wu L."/>
            <person name="An W."/>
            <person name="Chen Y."/>
            <person name="Zhao L."/>
        </authorList>
    </citation>
    <scope>NUCLEOTIDE SEQUENCE [LARGE SCALE GENOMIC DNA]</scope>
    <source>
        <strain evidence="8 9">W25</strain>
    </source>
</reference>
<dbReference type="EMBL" id="AYJU01000018">
    <property type="protein sequence ID" value="EST51998.1"/>
    <property type="molecule type" value="Genomic_DNA"/>
</dbReference>
<feature type="transmembrane region" description="Helical" evidence="7">
    <location>
        <begin position="354"/>
        <end position="373"/>
    </location>
</feature>
<keyword evidence="4 7" id="KW-0812">Transmembrane</keyword>
<dbReference type="InterPro" id="IPR048279">
    <property type="entry name" value="MdtK-like"/>
</dbReference>
<feature type="transmembrane region" description="Helical" evidence="7">
    <location>
        <begin position="281"/>
        <end position="301"/>
    </location>
</feature>
<proteinExistence type="predicted"/>
<dbReference type="PANTHER" id="PTHR43549">
    <property type="entry name" value="MULTIDRUG RESISTANCE PROTEIN YPNP-RELATED"/>
    <property type="match status" value="1"/>
</dbReference>
<feature type="transmembrane region" description="Helical" evidence="7">
    <location>
        <begin position="87"/>
        <end position="110"/>
    </location>
</feature>
<keyword evidence="2" id="KW-0813">Transport</keyword>
<dbReference type="InterPro" id="IPR002528">
    <property type="entry name" value="MATE_fam"/>
</dbReference>
<dbReference type="CDD" id="cd13138">
    <property type="entry name" value="MATE_yoeA_like"/>
    <property type="match status" value="1"/>
</dbReference>
<evidence type="ECO:0000256" key="5">
    <source>
        <dbReference type="ARBA" id="ARBA00022989"/>
    </source>
</evidence>
<dbReference type="GO" id="GO:0005886">
    <property type="term" value="C:plasma membrane"/>
    <property type="evidence" value="ECO:0007669"/>
    <property type="project" value="UniProtKB-SubCell"/>
</dbReference>
<keyword evidence="5 7" id="KW-1133">Transmembrane helix</keyword>
<evidence type="ECO:0000256" key="6">
    <source>
        <dbReference type="ARBA" id="ARBA00023136"/>
    </source>
</evidence>
<protein>
    <submittedName>
        <fullName evidence="8">Multidrug transporter MatE</fullName>
    </submittedName>
</protein>
<feature type="transmembrane region" description="Helical" evidence="7">
    <location>
        <begin position="239"/>
        <end position="261"/>
    </location>
</feature>
<dbReference type="HOGENOM" id="CLU_012893_5_0_9"/>
<feature type="transmembrane region" description="Helical" evidence="7">
    <location>
        <begin position="322"/>
        <end position="342"/>
    </location>
</feature>
<gene>
    <name evidence="8" type="ORF">T458_27345</name>
</gene>
<evidence type="ECO:0000256" key="7">
    <source>
        <dbReference type="SAM" id="Phobius"/>
    </source>
</evidence>
<evidence type="ECO:0000256" key="4">
    <source>
        <dbReference type="ARBA" id="ARBA00022692"/>
    </source>
</evidence>
<feature type="transmembrane region" description="Helical" evidence="7">
    <location>
        <begin position="162"/>
        <end position="183"/>
    </location>
</feature>
<evidence type="ECO:0000256" key="1">
    <source>
        <dbReference type="ARBA" id="ARBA00004651"/>
    </source>
</evidence>
<dbReference type="PANTHER" id="PTHR43549:SF3">
    <property type="entry name" value="MULTIDRUG RESISTANCE PROTEIN YPNP-RELATED"/>
    <property type="match status" value="1"/>
</dbReference>
<evidence type="ECO:0000313" key="9">
    <source>
        <dbReference type="Proteomes" id="UP000017973"/>
    </source>
</evidence>
<keyword evidence="3" id="KW-1003">Cell membrane</keyword>
<evidence type="ECO:0000256" key="3">
    <source>
        <dbReference type="ARBA" id="ARBA00022475"/>
    </source>
</evidence>
<dbReference type="Pfam" id="PF01554">
    <property type="entry name" value="MatE"/>
    <property type="match status" value="2"/>
</dbReference>
<dbReference type="GO" id="GO:0015297">
    <property type="term" value="F:antiporter activity"/>
    <property type="evidence" value="ECO:0007669"/>
    <property type="project" value="InterPro"/>
</dbReference>
<dbReference type="RefSeq" id="WP_023559186.1">
    <property type="nucleotide sequence ID" value="NZ_KI629786.1"/>
</dbReference>
<dbReference type="PIRSF" id="PIRSF006603">
    <property type="entry name" value="DinF"/>
    <property type="match status" value="1"/>
</dbReference>
<feature type="transmembrane region" description="Helical" evidence="7">
    <location>
        <begin position="43"/>
        <end position="66"/>
    </location>
</feature>
<feature type="transmembrane region" description="Helical" evidence="7">
    <location>
        <begin position="189"/>
        <end position="212"/>
    </location>
</feature>
<evidence type="ECO:0000256" key="2">
    <source>
        <dbReference type="ARBA" id="ARBA00022448"/>
    </source>
</evidence>
<feature type="transmembrane region" description="Helical" evidence="7">
    <location>
        <begin position="130"/>
        <end position="150"/>
    </location>
</feature>
<keyword evidence="9" id="KW-1185">Reference proteome</keyword>
<sequence>MNWLTSAKPMLVFLIPVILSNVLQSVGQVFGMIVVGQTQGIDSVAAIAAFFPLFFFLLSSAIGIGSGSSILVAQTYGAGNIPKMKQVVGVTLAFTLIISVVVGIFGSVFAEGILRLMGTPANILEQSTKYASILFLSMPITFFYLTYTTFLRGVGDSKTPFFFLLINTILNVILLPVLIFGWLGLPAYGLYGAAYAAVVSGLLTCVLLIVFLRKKDHILKLDRQVLKHFRLDGSILKTLLRLAIPTSVSMVSLAMSEIAVITFVNDYGSNATAAYGIVNQIASYVQIPAMSVSIAISVFAAQLIGSKKHAQIGPTTKTGIMLNYLMGGVLVILVYLFSRPILGVFLDNAEAVDIAQSLILISFWSYLILGHTMALSATMRASGTVMWPTIFTIGCIWLIQVPVAYSLSHFTSLGIQGVWLAYPIAFLVNLLAQSTYYRLFWKKKALQALLD</sequence>
<accession>V6M9H2</accession>
<dbReference type="InterPro" id="IPR052031">
    <property type="entry name" value="Membrane_Transporter-Flippase"/>
</dbReference>
<keyword evidence="6 7" id="KW-0472">Membrane</keyword>
<evidence type="ECO:0000313" key="8">
    <source>
        <dbReference type="EMBL" id="EST51998.1"/>
    </source>
</evidence>
<dbReference type="eggNOG" id="COG0534">
    <property type="taxonomic scope" value="Bacteria"/>
</dbReference>
<dbReference type="Proteomes" id="UP000017973">
    <property type="component" value="Unassembled WGS sequence"/>
</dbReference>
<dbReference type="NCBIfam" id="TIGR00797">
    <property type="entry name" value="matE"/>
    <property type="match status" value="1"/>
</dbReference>
<dbReference type="PATRIC" id="fig|1408254.3.peg.5322"/>
<name>V6M9H2_9BACL</name>
<comment type="caution">
    <text evidence="8">The sequence shown here is derived from an EMBL/GenBank/DDBJ whole genome shotgun (WGS) entry which is preliminary data.</text>
</comment>
<feature type="transmembrane region" description="Helical" evidence="7">
    <location>
        <begin position="385"/>
        <end position="407"/>
    </location>
</feature>
<dbReference type="GO" id="GO:0042910">
    <property type="term" value="F:xenobiotic transmembrane transporter activity"/>
    <property type="evidence" value="ECO:0007669"/>
    <property type="project" value="InterPro"/>
</dbReference>
<dbReference type="AlphaFoldDB" id="V6M9H2"/>
<feature type="transmembrane region" description="Helical" evidence="7">
    <location>
        <begin position="413"/>
        <end position="432"/>
    </location>
</feature>
<organism evidence="8 9">
    <name type="scientific">Brevibacillus panacihumi W25</name>
    <dbReference type="NCBI Taxonomy" id="1408254"/>
    <lineage>
        <taxon>Bacteria</taxon>
        <taxon>Bacillati</taxon>
        <taxon>Bacillota</taxon>
        <taxon>Bacilli</taxon>
        <taxon>Bacillales</taxon>
        <taxon>Paenibacillaceae</taxon>
        <taxon>Brevibacillus</taxon>
    </lineage>
</organism>
<comment type="subcellular location">
    <subcellularLocation>
        <location evidence="1">Cell membrane</location>
        <topology evidence="1">Multi-pass membrane protein</topology>
    </subcellularLocation>
</comment>
<dbReference type="STRING" id="1408254.T458_27345"/>